<dbReference type="OrthoDB" id="9780507at2"/>
<dbReference type="RefSeq" id="WP_010553806.1">
    <property type="nucleotide sequence ID" value="NZ_CP011025.1"/>
</dbReference>
<evidence type="ECO:0000256" key="7">
    <source>
        <dbReference type="ARBA" id="ARBA00023136"/>
    </source>
</evidence>
<feature type="transmembrane region" description="Helical" evidence="10">
    <location>
        <begin position="63"/>
        <end position="83"/>
    </location>
</feature>
<evidence type="ECO:0000256" key="4">
    <source>
        <dbReference type="ARBA" id="ARBA00022692"/>
    </source>
</evidence>
<reference evidence="12 13" key="1">
    <citation type="journal article" date="2012" name="J. Bacteriol.">
        <title>Genome sequences of type strains of seven species of the marine bacterium Pseudoalteromonas.</title>
        <authorList>
            <person name="Xie B.B."/>
            <person name="Shu Y.L."/>
            <person name="Qin Q.L."/>
            <person name="Rong J.C."/>
            <person name="Zhang X.Y."/>
            <person name="Chen X.L."/>
            <person name="Shi M."/>
            <person name="He H.L."/>
            <person name="Zhou B.C."/>
            <person name="Zhang Y.Z."/>
        </authorList>
    </citation>
    <scope>NUCLEOTIDE SEQUENCE [LARGE SCALE GENOMIC DNA]</scope>
    <source>
        <strain evidence="12 13">A 37-1-2</strain>
    </source>
</reference>
<evidence type="ECO:0000259" key="11">
    <source>
        <dbReference type="SMART" id="SM00014"/>
    </source>
</evidence>
<comment type="catalytic activity">
    <reaction evidence="9">
        <text>di-trans,octa-cis-undecaprenyl diphosphate + H2O = di-trans,octa-cis-undecaprenyl phosphate + phosphate + H(+)</text>
        <dbReference type="Rhea" id="RHEA:28094"/>
        <dbReference type="ChEBI" id="CHEBI:15377"/>
        <dbReference type="ChEBI" id="CHEBI:15378"/>
        <dbReference type="ChEBI" id="CHEBI:43474"/>
        <dbReference type="ChEBI" id="CHEBI:58405"/>
        <dbReference type="ChEBI" id="CHEBI:60392"/>
        <dbReference type="EC" id="3.6.1.27"/>
    </reaction>
</comment>
<evidence type="ECO:0000256" key="10">
    <source>
        <dbReference type="SAM" id="Phobius"/>
    </source>
</evidence>
<evidence type="ECO:0000256" key="8">
    <source>
        <dbReference type="ARBA" id="ARBA00032707"/>
    </source>
</evidence>
<keyword evidence="4 10" id="KW-0812">Transmembrane</keyword>
<name>A0A290RZX3_9GAMM</name>
<evidence type="ECO:0000256" key="5">
    <source>
        <dbReference type="ARBA" id="ARBA00022801"/>
    </source>
</evidence>
<organism evidence="12 13">
    <name type="scientific">Pseudoalteromonas arctica A 37-1-2</name>
    <dbReference type="NCBI Taxonomy" id="1117313"/>
    <lineage>
        <taxon>Bacteria</taxon>
        <taxon>Pseudomonadati</taxon>
        <taxon>Pseudomonadota</taxon>
        <taxon>Gammaproteobacteria</taxon>
        <taxon>Alteromonadales</taxon>
        <taxon>Pseudoalteromonadaceae</taxon>
        <taxon>Pseudoalteromonas</taxon>
    </lineage>
</organism>
<dbReference type="Pfam" id="PF01569">
    <property type="entry name" value="PAP2"/>
    <property type="match status" value="1"/>
</dbReference>
<feature type="transmembrane region" description="Helical" evidence="10">
    <location>
        <begin position="40"/>
        <end position="57"/>
    </location>
</feature>
<dbReference type="PANTHER" id="PTHR14969">
    <property type="entry name" value="SPHINGOSINE-1-PHOSPHATE PHOSPHOHYDROLASE"/>
    <property type="match status" value="1"/>
</dbReference>
<proteinExistence type="predicted"/>
<keyword evidence="7 10" id="KW-0472">Membrane</keyword>
<dbReference type="Proteomes" id="UP000016505">
    <property type="component" value="Chromosome I"/>
</dbReference>
<evidence type="ECO:0000256" key="1">
    <source>
        <dbReference type="ARBA" id="ARBA00004651"/>
    </source>
</evidence>
<sequence length="179" mass="19743">MDNNNMFKRAALLDEQLFLTLFNCNSPKWFKTMAFGLSKSGDGGLYILVCLAVWWLSNNEQQQLLPVTILVGFAIERPIYLLAKNRFARIRPCDCLVTNAYIVPNDKFSLPSGHSAAAFLVAIILSHFFPEYIWLLLSWAAGVAISRVVLGVHFPADIIIGAIIGSVCGLFALALVVPV</sequence>
<dbReference type="InterPro" id="IPR036938">
    <property type="entry name" value="PAP2/HPO_sf"/>
</dbReference>
<feature type="transmembrane region" description="Helical" evidence="10">
    <location>
        <begin position="158"/>
        <end position="177"/>
    </location>
</feature>
<feature type="domain" description="Phosphatidic acid phosphatase type 2/haloperoxidase" evidence="11">
    <location>
        <begin position="64"/>
        <end position="173"/>
    </location>
</feature>
<dbReference type="PANTHER" id="PTHR14969:SF62">
    <property type="entry name" value="DECAPRENYLPHOSPHORYL-5-PHOSPHORIBOSE PHOSPHATASE RV3807C-RELATED"/>
    <property type="match status" value="1"/>
</dbReference>
<dbReference type="SMART" id="SM00014">
    <property type="entry name" value="acidPPc"/>
    <property type="match status" value="1"/>
</dbReference>
<dbReference type="AlphaFoldDB" id="A0A290RZX3"/>
<keyword evidence="6 10" id="KW-1133">Transmembrane helix</keyword>
<dbReference type="Gene3D" id="1.20.144.10">
    <property type="entry name" value="Phosphatidic acid phosphatase type 2/haloperoxidase"/>
    <property type="match status" value="1"/>
</dbReference>
<evidence type="ECO:0000256" key="3">
    <source>
        <dbReference type="ARBA" id="ARBA00022475"/>
    </source>
</evidence>
<evidence type="ECO:0000313" key="12">
    <source>
        <dbReference type="EMBL" id="ATC85145.1"/>
    </source>
</evidence>
<gene>
    <name evidence="12" type="ORF">PARC_a0404</name>
</gene>
<keyword evidence="5" id="KW-0378">Hydrolase</keyword>
<dbReference type="InterPro" id="IPR000326">
    <property type="entry name" value="PAP2/HPO"/>
</dbReference>
<evidence type="ECO:0000313" key="13">
    <source>
        <dbReference type="Proteomes" id="UP000016505"/>
    </source>
</evidence>
<dbReference type="KEGG" id="part:PARC_a0404"/>
<evidence type="ECO:0000256" key="6">
    <source>
        <dbReference type="ARBA" id="ARBA00022989"/>
    </source>
</evidence>
<keyword evidence="3" id="KW-1003">Cell membrane</keyword>
<dbReference type="GO" id="GO:0005886">
    <property type="term" value="C:plasma membrane"/>
    <property type="evidence" value="ECO:0007669"/>
    <property type="project" value="UniProtKB-SubCell"/>
</dbReference>
<dbReference type="GO" id="GO:0050380">
    <property type="term" value="F:undecaprenyl-diphosphatase activity"/>
    <property type="evidence" value="ECO:0007669"/>
    <property type="project" value="UniProtKB-EC"/>
</dbReference>
<protein>
    <recommendedName>
        <fullName evidence="2">undecaprenyl-diphosphate phosphatase</fullName>
        <ecNumber evidence="2">3.6.1.27</ecNumber>
    </recommendedName>
    <alternativeName>
        <fullName evidence="8">Undecaprenyl pyrophosphate phosphatase</fullName>
    </alternativeName>
</protein>
<dbReference type="SUPFAM" id="SSF48317">
    <property type="entry name" value="Acid phosphatase/Vanadium-dependent haloperoxidase"/>
    <property type="match status" value="1"/>
</dbReference>
<comment type="subcellular location">
    <subcellularLocation>
        <location evidence="1">Cell membrane</location>
        <topology evidence="1">Multi-pass membrane protein</topology>
    </subcellularLocation>
</comment>
<evidence type="ECO:0000256" key="9">
    <source>
        <dbReference type="ARBA" id="ARBA00047594"/>
    </source>
</evidence>
<dbReference type="EMBL" id="CP011025">
    <property type="protein sequence ID" value="ATC85145.1"/>
    <property type="molecule type" value="Genomic_DNA"/>
</dbReference>
<evidence type="ECO:0000256" key="2">
    <source>
        <dbReference type="ARBA" id="ARBA00012374"/>
    </source>
</evidence>
<accession>A0A290RZX3</accession>
<dbReference type="EC" id="3.6.1.27" evidence="2"/>